<comment type="caution">
    <text evidence="2">The sequence shown here is derived from an EMBL/GenBank/DDBJ whole genome shotgun (WGS) entry which is preliminary data.</text>
</comment>
<dbReference type="GO" id="GO:0003677">
    <property type="term" value="F:DNA binding"/>
    <property type="evidence" value="ECO:0007669"/>
    <property type="project" value="UniProtKB-KW"/>
</dbReference>
<evidence type="ECO:0000313" key="2">
    <source>
        <dbReference type="EMBL" id="MDQ0228749.1"/>
    </source>
</evidence>
<dbReference type="Pfam" id="PF25583">
    <property type="entry name" value="WCX"/>
    <property type="match status" value="1"/>
</dbReference>
<keyword evidence="3" id="KW-1185">Reference proteome</keyword>
<dbReference type="Proteomes" id="UP001232245">
    <property type="component" value="Unassembled WGS sequence"/>
</dbReference>
<keyword evidence="2" id="KW-0238">DNA-binding</keyword>
<dbReference type="EMBL" id="JAUSTZ010000042">
    <property type="protein sequence ID" value="MDQ0228749.1"/>
    <property type="molecule type" value="Genomic_DNA"/>
</dbReference>
<protein>
    <submittedName>
        <fullName evidence="2">DNA-binding transcriptional regulator YafY</fullName>
    </submittedName>
</protein>
<dbReference type="InterPro" id="IPR057727">
    <property type="entry name" value="WCX_dom"/>
</dbReference>
<feature type="domain" description="WCX" evidence="1">
    <location>
        <begin position="26"/>
        <end position="104"/>
    </location>
</feature>
<proteinExistence type="predicted"/>
<name>A0ABT9Z916_9BACI</name>
<gene>
    <name evidence="2" type="ORF">J2S02_005154</name>
</gene>
<organism evidence="2 3">
    <name type="scientific">Metabacillus niabensis</name>
    <dbReference type="NCBI Taxonomy" id="324854"/>
    <lineage>
        <taxon>Bacteria</taxon>
        <taxon>Bacillati</taxon>
        <taxon>Bacillota</taxon>
        <taxon>Bacilli</taxon>
        <taxon>Bacillales</taxon>
        <taxon>Bacillaceae</taxon>
        <taxon>Metabacillus</taxon>
    </lineage>
</organism>
<sequence>MLSTEENEDEFMNLKEWFNFIEVKNPIRLHVNLTMEGIRQCKSVPYFEGFVVTQEDGTGYIDTIIDRGELNFITSLFLRLGSHARILEPKELIVGLRKQAEEILTMYQDDN</sequence>
<reference evidence="2 3" key="1">
    <citation type="submission" date="2023-07" db="EMBL/GenBank/DDBJ databases">
        <title>Genomic Encyclopedia of Type Strains, Phase IV (KMG-IV): sequencing the most valuable type-strain genomes for metagenomic binning, comparative biology and taxonomic classification.</title>
        <authorList>
            <person name="Goeker M."/>
        </authorList>
    </citation>
    <scope>NUCLEOTIDE SEQUENCE [LARGE SCALE GENOMIC DNA]</scope>
    <source>
        <strain evidence="2 3">DSM 17723</strain>
    </source>
</reference>
<evidence type="ECO:0000313" key="3">
    <source>
        <dbReference type="Proteomes" id="UP001232245"/>
    </source>
</evidence>
<accession>A0ABT9Z916</accession>
<evidence type="ECO:0000259" key="1">
    <source>
        <dbReference type="Pfam" id="PF25583"/>
    </source>
</evidence>